<keyword evidence="9" id="KW-1185">Reference proteome</keyword>
<dbReference type="EMBL" id="AXCY01000077">
    <property type="protein sequence ID" value="KGM09784.1"/>
    <property type="molecule type" value="Genomic_DNA"/>
</dbReference>
<comment type="similarity">
    <text evidence="2">Belongs to the metallo-dependent hydrolases superfamily. Adenosine and AMP deaminases family.</text>
</comment>
<keyword evidence="5" id="KW-0378">Hydrolase</keyword>
<dbReference type="AlphaFoldDB" id="A0A0A0BRQ5"/>
<dbReference type="SUPFAM" id="SSF51556">
    <property type="entry name" value="Metallo-dependent hydrolases"/>
    <property type="match status" value="1"/>
</dbReference>
<dbReference type="RefSeq" id="WP_043608070.1">
    <property type="nucleotide sequence ID" value="NZ_AXCY01000077.1"/>
</dbReference>
<evidence type="ECO:0000256" key="6">
    <source>
        <dbReference type="ARBA" id="ARBA00022833"/>
    </source>
</evidence>
<evidence type="ECO:0000256" key="4">
    <source>
        <dbReference type="ARBA" id="ARBA00022723"/>
    </source>
</evidence>
<dbReference type="InterPro" id="IPR006330">
    <property type="entry name" value="Ado/ade_deaminase"/>
</dbReference>
<feature type="domain" description="Adenosine deaminase" evidence="7">
    <location>
        <begin position="15"/>
        <end position="361"/>
    </location>
</feature>
<keyword evidence="4" id="KW-0479">Metal-binding</keyword>
<dbReference type="PANTHER" id="PTHR11409:SF43">
    <property type="entry name" value="ADENOSINE DEAMINASE"/>
    <property type="match status" value="1"/>
</dbReference>
<dbReference type="Proteomes" id="UP000029839">
    <property type="component" value="Unassembled WGS sequence"/>
</dbReference>
<protein>
    <recommendedName>
        <fullName evidence="3">adenosine deaminase</fullName>
        <ecNumber evidence="3">3.5.4.4</ecNumber>
    </recommendedName>
</protein>
<organism evidence="8 9">
    <name type="scientific">Cellulomonas carbonis T26</name>
    <dbReference type="NCBI Taxonomy" id="947969"/>
    <lineage>
        <taxon>Bacteria</taxon>
        <taxon>Bacillati</taxon>
        <taxon>Actinomycetota</taxon>
        <taxon>Actinomycetes</taxon>
        <taxon>Micrococcales</taxon>
        <taxon>Cellulomonadaceae</taxon>
        <taxon>Cellulomonas</taxon>
    </lineage>
</organism>
<keyword evidence="6" id="KW-0862">Zinc</keyword>
<dbReference type="GO" id="GO:0046103">
    <property type="term" value="P:inosine biosynthetic process"/>
    <property type="evidence" value="ECO:0007669"/>
    <property type="project" value="TreeGrafter"/>
</dbReference>
<dbReference type="EC" id="3.5.4.4" evidence="3"/>
<evidence type="ECO:0000256" key="5">
    <source>
        <dbReference type="ARBA" id="ARBA00022801"/>
    </source>
</evidence>
<dbReference type="InterPro" id="IPR001365">
    <property type="entry name" value="A_deaminase_dom"/>
</dbReference>
<dbReference type="NCBIfam" id="TIGR01430">
    <property type="entry name" value="aden_deam"/>
    <property type="match status" value="1"/>
</dbReference>
<dbReference type="OrthoDB" id="9779574at2"/>
<dbReference type="NCBIfam" id="NF006847">
    <property type="entry name" value="PRK09358.1-2"/>
    <property type="match status" value="1"/>
</dbReference>
<evidence type="ECO:0000256" key="2">
    <source>
        <dbReference type="ARBA" id="ARBA00006676"/>
    </source>
</evidence>
<dbReference type="GO" id="GO:0046872">
    <property type="term" value="F:metal ion binding"/>
    <property type="evidence" value="ECO:0007669"/>
    <property type="project" value="UniProtKB-KW"/>
</dbReference>
<gene>
    <name evidence="8" type="ORF">N868_18685</name>
</gene>
<dbReference type="InterPro" id="IPR032466">
    <property type="entry name" value="Metal_Hydrolase"/>
</dbReference>
<evidence type="ECO:0000313" key="9">
    <source>
        <dbReference type="Proteomes" id="UP000029839"/>
    </source>
</evidence>
<comment type="cofactor">
    <cofactor evidence="1">
        <name>Zn(2+)</name>
        <dbReference type="ChEBI" id="CHEBI:29105"/>
    </cofactor>
</comment>
<name>A0A0A0BRQ5_9CELL</name>
<dbReference type="GO" id="GO:0004000">
    <property type="term" value="F:adenosine deaminase activity"/>
    <property type="evidence" value="ECO:0007669"/>
    <property type="project" value="TreeGrafter"/>
</dbReference>
<reference evidence="8 9" key="1">
    <citation type="submission" date="2013-08" db="EMBL/GenBank/DDBJ databases">
        <title>Genome sequencing of Cellulomonas carbonis T26.</title>
        <authorList>
            <person name="Chen F."/>
            <person name="Li Y."/>
            <person name="Wang G."/>
        </authorList>
    </citation>
    <scope>NUCLEOTIDE SEQUENCE [LARGE SCALE GENOMIC DNA]</scope>
    <source>
        <strain evidence="8 9">T26</strain>
    </source>
</reference>
<dbReference type="GO" id="GO:0005829">
    <property type="term" value="C:cytosol"/>
    <property type="evidence" value="ECO:0007669"/>
    <property type="project" value="TreeGrafter"/>
</dbReference>
<dbReference type="Pfam" id="PF00962">
    <property type="entry name" value="A_deaminase"/>
    <property type="match status" value="1"/>
</dbReference>
<proteinExistence type="inferred from homology"/>
<dbReference type="GO" id="GO:0006154">
    <property type="term" value="P:adenosine catabolic process"/>
    <property type="evidence" value="ECO:0007669"/>
    <property type="project" value="TreeGrafter"/>
</dbReference>
<evidence type="ECO:0000259" key="7">
    <source>
        <dbReference type="Pfam" id="PF00962"/>
    </source>
</evidence>
<dbReference type="GO" id="GO:0043103">
    <property type="term" value="P:hypoxanthine salvage"/>
    <property type="evidence" value="ECO:0007669"/>
    <property type="project" value="TreeGrafter"/>
</dbReference>
<evidence type="ECO:0000256" key="3">
    <source>
        <dbReference type="ARBA" id="ARBA00012784"/>
    </source>
</evidence>
<accession>A0A0A0BRQ5</accession>
<dbReference type="Gene3D" id="3.20.20.140">
    <property type="entry name" value="Metal-dependent hydrolases"/>
    <property type="match status" value="1"/>
</dbReference>
<dbReference type="PANTHER" id="PTHR11409">
    <property type="entry name" value="ADENOSINE DEAMINASE"/>
    <property type="match status" value="1"/>
</dbReference>
<comment type="caution">
    <text evidence="8">The sequence shown here is derived from an EMBL/GenBank/DDBJ whole genome shotgun (WGS) entry which is preliminary data.</text>
</comment>
<evidence type="ECO:0000256" key="1">
    <source>
        <dbReference type="ARBA" id="ARBA00001947"/>
    </source>
</evidence>
<reference evidence="8 9" key="2">
    <citation type="journal article" date="2015" name="Stand. Genomic Sci.">
        <title>Draft genome sequence of Cellulomonas carbonis T26(T) and comparative analysis of six Cellulomonas genomes.</title>
        <authorList>
            <person name="Zhuang W."/>
            <person name="Zhang S."/>
            <person name="Xia X."/>
            <person name="Wang G."/>
        </authorList>
    </citation>
    <scope>NUCLEOTIDE SEQUENCE [LARGE SCALE GENOMIC DNA]</scope>
    <source>
        <strain evidence="8 9">T26</strain>
    </source>
</reference>
<evidence type="ECO:0000313" key="8">
    <source>
        <dbReference type="EMBL" id="KGM09784.1"/>
    </source>
</evidence>
<sequence>MTGQPLDAGTIAELPKVLLHDHLDGGVRPSTLLELSDAQGLVLPADDAEGLASWFVTSAAAGSLEAYLATFDRTLAVMQSADALRRIAREAVEDLAADGVVYAEQRYAPELHVSGGLEPQQVVDAVTEGVEEGVAAAAGAGRRIRVAQVLTAMRTGGNAADVARLALENRLRGVLGFDLAGAEAGHPPSRHAAAFRTLRYASFPVTVHAGEAAGAGSVAEALHIAGAIRIGHGVHVIDDVVLGEPTEDDPWGVEKARFGDIAHWVRDQQVPLEVCPTSNVHTGATPSIAQHPVTPLLRLGFAVTVNTDNRLMSGTSLTQELAALVEHAGWTRDDLRDVTLTAAWNGFIHHDERAELVEDVIIPGFTERSNGRHRA</sequence>